<dbReference type="PANTHER" id="PTHR12526:SF630">
    <property type="entry name" value="GLYCOSYLTRANSFERASE"/>
    <property type="match status" value="1"/>
</dbReference>
<comment type="caution">
    <text evidence="1">The sequence shown here is derived from an EMBL/GenBank/DDBJ whole genome shotgun (WGS) entry which is preliminary data.</text>
</comment>
<dbReference type="Gene3D" id="3.40.50.2000">
    <property type="entry name" value="Glycogen Phosphorylase B"/>
    <property type="match status" value="1"/>
</dbReference>
<name>A0A369I7W0_9BACT</name>
<dbReference type="AlphaFoldDB" id="A0A369I7W0"/>
<dbReference type="RefSeq" id="WP_114462667.1">
    <property type="nucleotide sequence ID" value="NZ_QPIW01000017.1"/>
</dbReference>
<dbReference type="Proteomes" id="UP000253141">
    <property type="component" value="Unassembled WGS sequence"/>
</dbReference>
<dbReference type="SUPFAM" id="SSF53756">
    <property type="entry name" value="UDP-Glycosyltransferase/glycogen phosphorylase"/>
    <property type="match status" value="1"/>
</dbReference>
<evidence type="ECO:0000313" key="1">
    <source>
        <dbReference type="EMBL" id="RDB04335.1"/>
    </source>
</evidence>
<dbReference type="GO" id="GO:0016740">
    <property type="term" value="F:transferase activity"/>
    <property type="evidence" value="ECO:0007669"/>
    <property type="project" value="UniProtKB-KW"/>
</dbReference>
<keyword evidence="1" id="KW-0808">Transferase</keyword>
<reference evidence="1 2" key="1">
    <citation type="submission" date="2018-07" db="EMBL/GenBank/DDBJ databases">
        <title>Genome analysis of Runella aurantiaca.</title>
        <authorList>
            <person name="Yang X."/>
        </authorList>
    </citation>
    <scope>NUCLEOTIDE SEQUENCE [LARGE SCALE GENOMIC DNA]</scope>
    <source>
        <strain evidence="1 2">YX9</strain>
    </source>
</reference>
<evidence type="ECO:0000313" key="2">
    <source>
        <dbReference type="Proteomes" id="UP000253141"/>
    </source>
</evidence>
<dbReference type="PANTHER" id="PTHR12526">
    <property type="entry name" value="GLYCOSYLTRANSFERASE"/>
    <property type="match status" value="1"/>
</dbReference>
<proteinExistence type="predicted"/>
<gene>
    <name evidence="1" type="ORF">DVG78_19250</name>
</gene>
<dbReference type="Pfam" id="PF13692">
    <property type="entry name" value="Glyco_trans_1_4"/>
    <property type="match status" value="1"/>
</dbReference>
<organism evidence="1 2">
    <name type="scientific">Runella aurantiaca</name>
    <dbReference type="NCBI Taxonomy" id="2282308"/>
    <lineage>
        <taxon>Bacteria</taxon>
        <taxon>Pseudomonadati</taxon>
        <taxon>Bacteroidota</taxon>
        <taxon>Cytophagia</taxon>
        <taxon>Cytophagales</taxon>
        <taxon>Spirosomataceae</taxon>
        <taxon>Runella</taxon>
    </lineage>
</organism>
<protein>
    <submittedName>
        <fullName evidence="1">Glycosyltransferase</fullName>
    </submittedName>
</protein>
<dbReference type="OrthoDB" id="596635at2"/>
<dbReference type="EMBL" id="QPIW01000017">
    <property type="protein sequence ID" value="RDB04335.1"/>
    <property type="molecule type" value="Genomic_DNA"/>
</dbReference>
<accession>A0A369I7W0</accession>
<sequence length="412" mass="46657">MKKTVLNLSAIDYSGAGKFTTHFNDLLLGAGYDSYLIVRDVKANYPHAIHYPDSKFENSLPKIRRKIFQKEWSKVSLDYDYYFYNSFEKYPRATAKKLLSLIPKKPDTIVIHWVTDFINTKLIDELCQLTGAQIVWLMLDNAPMTGGCHYPWECGGYHNDCSDCPAIVDANYHWLPQKNLAFKKQHLPSNTRLLVFSENDYERAMCSSVFKNQQIMKMPGYFVDEAKYSPGDKMAAKDFFSLPKDHRVIFFGATSLDERRKGIQLFIDALKTIDLTNVTLLVAGAATLPLQYENMKLVGNLSEEDLIKAYQAADIFVCPSLEDSGPTMINQAVLCGTPVVSFKTGLGSELVHTRETGYLAAFGSSEDLAKGIDYLIRLPQAELDIISKQCRDFTMNLYGGRDRYLQILENAL</sequence>
<keyword evidence="2" id="KW-1185">Reference proteome</keyword>